<sequence length="1185" mass="139012">MNVMELSPYLSGIQKIPGSKLSEKFNALNRIAKKIVESKSKNQDALDLEEVPEALKPLVQVEIARLLRQPDGIVDALKSDDSVVFSRAIKVKWFFNGSIEACSTVQYYQTHILPYVSLQSRIKIMKTLGDNLNEKSDIAEKFYVLLCDMYGEKQAYPLLKACSESFIWNRITEHEVRLDDRIVRFLFYKYPELIVKYLKLSKISDDPFERNLKRVYLFDFSDFLPRLLKRYPKSFVELIEMHDCSYYLKLSNTRTELFLVNCIDALLKNAKLFLPMLDLKTVTKKLNEEQFKNIFTQMFREDLKSFEFDELLMYLEFVPVDKKLPLMLSTFKEVYKLNLLDCTEKITPEALKLLPRDERIKQAKIKMEKEPSDEFRFSDKSWICYLSPEESVEHIKALIKKTSEESKRMHLLKQLIYTCYVNSDNNALLEVLKYITTRHKNEQRYLLCDILDMISSEKYLKNLSQEHWDVIYNFLKFIHIKNKSDYWLNVLQVKIIIFFIRFELENSHSIEDKISFVADLIISQSRDSFNILEDNIVFEKQCLEEFLKVLPTKKPHDKDYPSTELIKNVILSIYTFNKHNLKAKSPFEPMSIKDFPWVLNVTEKIIIENTEYDHDLIFILRILQEEEQDLYKELAANIKEEENLSCMLQTLRTNPEIIMRNWKYCLKSCLRSTHDLIIYEFIKLSRWYQDLPIKFAEECLKIIEETKDAQALIVLALLLEGPAFEQVITPFIPSSATIDVDPEDAKTDYQMVCSSSMAFNLVNPAVSLDCTLKFCVGDYIHNIINCLVNVSRRTSVAKVVPFALTLMDRPVSIKKHGIRLFCMVADIKQLRRSLIDMWRSETHQTIRTLVFTNIFNAFKSNSNNETWEMLKECLDDLKPDDKDIFPSLLEFEYVPNEYVADYVEKLFIVFRKLCNVEDDPKKTDKNYIMELLDIPNNISALLSDEQHKKIIDSYVLDLSLPKNLLSSGHSYLINRYIVPARNKLEERLNHFRDIFTKIVKNINVPQSNHPTFYPANYFVHNLACDTIYILPRDSLQERLVSILLEFFHSLLKPHHDPEAFLRLTLLTLIRGEISPQEIAGKITKILPSWITTFSAEYISEIAVHLYVVLNTFRHANHDFTLRWNNLDVIEALVAFNIEEATIIAAYLLLLNGRSDDEKFYKIINVLKNHQHPTISSIAYTLMFRN</sequence>
<reference evidence="1" key="1">
    <citation type="submission" date="2021-04" db="EMBL/GenBank/DDBJ databases">
        <authorList>
            <person name="Chebbi M.A.C M."/>
        </authorList>
    </citation>
    <scope>NUCLEOTIDE SEQUENCE</scope>
</reference>
<organism evidence="1 2">
    <name type="scientific">Cotesia congregata</name>
    <name type="common">Parasitoid wasp</name>
    <name type="synonym">Apanteles congregatus</name>
    <dbReference type="NCBI Taxonomy" id="51543"/>
    <lineage>
        <taxon>Eukaryota</taxon>
        <taxon>Metazoa</taxon>
        <taxon>Ecdysozoa</taxon>
        <taxon>Arthropoda</taxon>
        <taxon>Hexapoda</taxon>
        <taxon>Insecta</taxon>
        <taxon>Pterygota</taxon>
        <taxon>Neoptera</taxon>
        <taxon>Endopterygota</taxon>
        <taxon>Hymenoptera</taxon>
        <taxon>Apocrita</taxon>
        <taxon>Ichneumonoidea</taxon>
        <taxon>Braconidae</taxon>
        <taxon>Microgastrinae</taxon>
        <taxon>Cotesia</taxon>
    </lineage>
</organism>
<accession>A0A8J2MIW7</accession>
<evidence type="ECO:0000313" key="1">
    <source>
        <dbReference type="EMBL" id="CAG5083946.1"/>
    </source>
</evidence>
<dbReference type="EMBL" id="CAJNRD030001118">
    <property type="protein sequence ID" value="CAG5083946.1"/>
    <property type="molecule type" value="Genomic_DNA"/>
</dbReference>
<gene>
    <name evidence="1" type="ORF">HICCMSTLAB_LOCUS3974</name>
</gene>
<protein>
    <submittedName>
        <fullName evidence="1">Uncharacterized protein</fullName>
    </submittedName>
</protein>
<proteinExistence type="predicted"/>
<keyword evidence="2" id="KW-1185">Reference proteome</keyword>
<evidence type="ECO:0000313" key="2">
    <source>
        <dbReference type="Proteomes" id="UP000786811"/>
    </source>
</evidence>
<name>A0A8J2MIW7_COTCN</name>
<dbReference type="OrthoDB" id="6617263at2759"/>
<comment type="caution">
    <text evidence="1">The sequence shown here is derived from an EMBL/GenBank/DDBJ whole genome shotgun (WGS) entry which is preliminary data.</text>
</comment>
<dbReference type="AlphaFoldDB" id="A0A8J2MIW7"/>
<dbReference type="Proteomes" id="UP000786811">
    <property type="component" value="Unassembled WGS sequence"/>
</dbReference>